<feature type="non-terminal residue" evidence="2">
    <location>
        <position position="1"/>
    </location>
</feature>
<keyword evidence="3" id="KW-1185">Reference proteome</keyword>
<dbReference type="SMART" id="SM00494">
    <property type="entry name" value="ChtBD2"/>
    <property type="match status" value="1"/>
</dbReference>
<evidence type="ECO:0000259" key="1">
    <source>
        <dbReference type="PROSITE" id="PS50940"/>
    </source>
</evidence>
<accession>A0ABY7EPW4</accession>
<dbReference type="Proteomes" id="UP001164746">
    <property type="component" value="Chromosome 7"/>
</dbReference>
<dbReference type="Pfam" id="PF01607">
    <property type="entry name" value="CBM_14"/>
    <property type="match status" value="1"/>
</dbReference>
<feature type="non-terminal residue" evidence="2">
    <location>
        <position position="295"/>
    </location>
</feature>
<protein>
    <submittedName>
        <fullName evidence="2">PIF-like protein</fullName>
    </submittedName>
</protein>
<dbReference type="Gene3D" id="2.170.140.10">
    <property type="entry name" value="Chitin binding domain"/>
    <property type="match status" value="1"/>
</dbReference>
<proteinExistence type="predicted"/>
<dbReference type="PROSITE" id="PS50940">
    <property type="entry name" value="CHIT_BIND_II"/>
    <property type="match status" value="1"/>
</dbReference>
<reference evidence="2" key="1">
    <citation type="submission" date="2022-11" db="EMBL/GenBank/DDBJ databases">
        <title>Centuries of genome instability and evolution in soft-shell clam transmissible cancer (bioRxiv).</title>
        <authorList>
            <person name="Hart S.F.M."/>
            <person name="Yonemitsu M.A."/>
            <person name="Giersch R.M."/>
            <person name="Beal B.F."/>
            <person name="Arriagada G."/>
            <person name="Davis B.W."/>
            <person name="Ostrander E.A."/>
            <person name="Goff S.P."/>
            <person name="Metzger M.J."/>
        </authorList>
    </citation>
    <scope>NUCLEOTIDE SEQUENCE</scope>
    <source>
        <strain evidence="2">MELC-2E11</strain>
        <tissue evidence="2">Siphon/mantle</tissue>
    </source>
</reference>
<dbReference type="EMBL" id="CP111018">
    <property type="protein sequence ID" value="WAR10989.1"/>
    <property type="molecule type" value="Genomic_DNA"/>
</dbReference>
<evidence type="ECO:0000313" key="3">
    <source>
        <dbReference type="Proteomes" id="UP001164746"/>
    </source>
</evidence>
<evidence type="ECO:0000313" key="2">
    <source>
        <dbReference type="EMBL" id="WAR10989.1"/>
    </source>
</evidence>
<dbReference type="SUPFAM" id="SSF57625">
    <property type="entry name" value="Invertebrate chitin-binding proteins"/>
    <property type="match status" value="1"/>
</dbReference>
<gene>
    <name evidence="2" type="ORF">MAR_036065</name>
</gene>
<dbReference type="InterPro" id="IPR002557">
    <property type="entry name" value="Chitin-bd_dom"/>
</dbReference>
<name>A0ABY7EPW4_MYAAR</name>
<sequence>DLCAGCLVDRGVGFTPLPGDCTKYVQCWRDGMDVRALVRSCPFGQYWDADAITCRPSFLVRCTADPCVYADSGFTYGIPEYGCRGYWKCIDGFSVGHCCPTGSAYVEGLGCLETASCVEDCPPKHGTALQPTCDRKPHWDKRYYIEIVYGRGEVVRPCPAGTVFYENKCECDFGLSGLQPANPELLCQPLASFPFNLDLEDKSLLGANVGVNGVRRTDLGTAYFNGNSNMNLWRFANADWGNQLVIKFKFRMAYSDQRVDYGRLPVDYGVEGDLSQIVTDHHMTDMDWRLWDQLR</sequence>
<feature type="domain" description="Chitin-binding type-2" evidence="1">
    <location>
        <begin position="1"/>
        <end position="64"/>
    </location>
</feature>
<organism evidence="2 3">
    <name type="scientific">Mya arenaria</name>
    <name type="common">Soft-shell clam</name>
    <dbReference type="NCBI Taxonomy" id="6604"/>
    <lineage>
        <taxon>Eukaryota</taxon>
        <taxon>Metazoa</taxon>
        <taxon>Spiralia</taxon>
        <taxon>Lophotrochozoa</taxon>
        <taxon>Mollusca</taxon>
        <taxon>Bivalvia</taxon>
        <taxon>Autobranchia</taxon>
        <taxon>Heteroconchia</taxon>
        <taxon>Euheterodonta</taxon>
        <taxon>Imparidentia</taxon>
        <taxon>Neoheterodontei</taxon>
        <taxon>Myida</taxon>
        <taxon>Myoidea</taxon>
        <taxon>Myidae</taxon>
        <taxon>Mya</taxon>
    </lineage>
</organism>
<dbReference type="InterPro" id="IPR036508">
    <property type="entry name" value="Chitin-bd_dom_sf"/>
</dbReference>